<sequence>MKLVTENKGPIPHADKVFLDTAERVGNVDPMVYAEQLHFTATTNLEALTLMDPHVLSGVITEEEAEQTMSHAREVLRIIRRANEQRRFDSRP</sequence>
<evidence type="ECO:0000313" key="1">
    <source>
        <dbReference type="EMBL" id="MBP3958374.1"/>
    </source>
</evidence>
<proteinExistence type="predicted"/>
<name>A0ABS5BXA3_9BACT</name>
<dbReference type="EMBL" id="JAGKQQ010000001">
    <property type="protein sequence ID" value="MBP3958374.1"/>
    <property type="molecule type" value="Genomic_DNA"/>
</dbReference>
<accession>A0ABS5BXA3</accession>
<organism evidence="1 2">
    <name type="scientific">Gemmata palustris</name>
    <dbReference type="NCBI Taxonomy" id="2822762"/>
    <lineage>
        <taxon>Bacteria</taxon>
        <taxon>Pseudomonadati</taxon>
        <taxon>Planctomycetota</taxon>
        <taxon>Planctomycetia</taxon>
        <taxon>Gemmatales</taxon>
        <taxon>Gemmataceae</taxon>
        <taxon>Gemmata</taxon>
    </lineage>
</organism>
<keyword evidence="2" id="KW-1185">Reference proteome</keyword>
<evidence type="ECO:0000313" key="2">
    <source>
        <dbReference type="Proteomes" id="UP000676565"/>
    </source>
</evidence>
<comment type="caution">
    <text evidence="1">The sequence shown here is derived from an EMBL/GenBank/DDBJ whole genome shotgun (WGS) entry which is preliminary data.</text>
</comment>
<dbReference type="RefSeq" id="WP_210658298.1">
    <property type="nucleotide sequence ID" value="NZ_JAGKQQ010000001.1"/>
</dbReference>
<dbReference type="Proteomes" id="UP000676565">
    <property type="component" value="Unassembled WGS sequence"/>
</dbReference>
<protein>
    <submittedName>
        <fullName evidence="1">Uncharacterized protein</fullName>
    </submittedName>
</protein>
<gene>
    <name evidence="1" type="ORF">J8F10_24255</name>
</gene>
<reference evidence="1 2" key="1">
    <citation type="submission" date="2021-04" db="EMBL/GenBank/DDBJ databases">
        <authorList>
            <person name="Ivanova A."/>
        </authorList>
    </citation>
    <scope>NUCLEOTIDE SEQUENCE [LARGE SCALE GENOMIC DNA]</scope>
    <source>
        <strain evidence="1 2">G18</strain>
    </source>
</reference>